<dbReference type="GO" id="GO:0055052">
    <property type="term" value="C:ATP-binding cassette (ABC) transporter complex, substrate-binding subunit-containing"/>
    <property type="evidence" value="ECO:0007669"/>
    <property type="project" value="TreeGrafter"/>
</dbReference>
<gene>
    <name evidence="4" type="ORF">HYG85_14850</name>
</gene>
<evidence type="ECO:0000256" key="2">
    <source>
        <dbReference type="ARBA" id="ARBA00022448"/>
    </source>
</evidence>
<dbReference type="AlphaFoldDB" id="A0A8J8MC14"/>
<dbReference type="KEGG" id="vgu:HYG85_14850"/>
<evidence type="ECO:0000256" key="3">
    <source>
        <dbReference type="ARBA" id="ARBA00022729"/>
    </source>
</evidence>
<dbReference type="Proteomes" id="UP000677305">
    <property type="component" value="Chromosome"/>
</dbReference>
<dbReference type="GO" id="GO:0015768">
    <property type="term" value="P:maltose transport"/>
    <property type="evidence" value="ECO:0007669"/>
    <property type="project" value="TreeGrafter"/>
</dbReference>
<dbReference type="PROSITE" id="PS51257">
    <property type="entry name" value="PROKAR_LIPOPROTEIN"/>
    <property type="match status" value="1"/>
</dbReference>
<keyword evidence="3" id="KW-0732">Signal</keyword>
<accession>A0A8J8MC14</accession>
<sequence length="408" mass="45782">MKKLITTLLITTVIIASITGCEQAKKKVVKFGATADYYGETKSVIEQFNGSQDTYEVQLVEFDGSNTDVHDKIKTSISKGSSDLDVISMDVTWAGEFAGEGYLEPIDVRMQEKGYKKTDFNEGAMRAGNYEGQQYTLPFYLDLGLLYYRKDIVEETEAQVLESGNYTYTDLSKLADKYKGQENTETGFVFQSGVYEGLTINVTEFTNSFHTLKTGLETMKMFVDADYTPNDILYYKENDTNDAFIQGKTVFSRNWPYQSKLVNNEQLQLNLKKEQIGIAPLPNGGVIGGYVLGINKNSSNKDGAWEFIRYISSEEGQKTIVIQGQHIPGYNSLLTDADIMDSNELFKSQGYKNALASSIVRPISDKYKKVSDTIQMNVHKYLSGAQDLGITIKELEKLITDNKIISKQ</sequence>
<dbReference type="Pfam" id="PF01547">
    <property type="entry name" value="SBP_bac_1"/>
    <property type="match status" value="1"/>
</dbReference>
<dbReference type="PANTHER" id="PTHR30061">
    <property type="entry name" value="MALTOSE-BINDING PERIPLASMIC PROTEIN"/>
    <property type="match status" value="1"/>
</dbReference>
<organism evidence="4 5">
    <name type="scientific">Vallitalea guaymasensis</name>
    <dbReference type="NCBI Taxonomy" id="1185412"/>
    <lineage>
        <taxon>Bacteria</taxon>
        <taxon>Bacillati</taxon>
        <taxon>Bacillota</taxon>
        <taxon>Clostridia</taxon>
        <taxon>Lachnospirales</taxon>
        <taxon>Vallitaleaceae</taxon>
        <taxon>Vallitalea</taxon>
    </lineage>
</organism>
<dbReference type="GO" id="GO:0042956">
    <property type="term" value="P:maltodextrin transmembrane transport"/>
    <property type="evidence" value="ECO:0007669"/>
    <property type="project" value="TreeGrafter"/>
</dbReference>
<dbReference type="RefSeq" id="WP_212690339.1">
    <property type="nucleotide sequence ID" value="NZ_CP058561.1"/>
</dbReference>
<evidence type="ECO:0000256" key="1">
    <source>
        <dbReference type="ARBA" id="ARBA00008520"/>
    </source>
</evidence>
<dbReference type="SUPFAM" id="SSF53850">
    <property type="entry name" value="Periplasmic binding protein-like II"/>
    <property type="match status" value="1"/>
</dbReference>
<evidence type="ECO:0000313" key="5">
    <source>
        <dbReference type="Proteomes" id="UP000677305"/>
    </source>
</evidence>
<dbReference type="PANTHER" id="PTHR30061:SF50">
    <property type="entry name" value="MALTOSE_MALTODEXTRIN-BINDING PERIPLASMIC PROTEIN"/>
    <property type="match status" value="1"/>
</dbReference>
<dbReference type="Gene3D" id="3.40.190.10">
    <property type="entry name" value="Periplasmic binding protein-like II"/>
    <property type="match status" value="2"/>
</dbReference>
<reference evidence="4 5" key="1">
    <citation type="submission" date="2020-07" db="EMBL/GenBank/DDBJ databases">
        <title>Vallitalea guaymasensis genome.</title>
        <authorList>
            <person name="Postec A."/>
        </authorList>
    </citation>
    <scope>NUCLEOTIDE SEQUENCE [LARGE SCALE GENOMIC DNA]</scope>
    <source>
        <strain evidence="4 5">Ra1766G1</strain>
    </source>
</reference>
<dbReference type="GO" id="GO:1901982">
    <property type="term" value="F:maltose binding"/>
    <property type="evidence" value="ECO:0007669"/>
    <property type="project" value="TreeGrafter"/>
</dbReference>
<keyword evidence="5" id="KW-1185">Reference proteome</keyword>
<dbReference type="EMBL" id="CP058561">
    <property type="protein sequence ID" value="QUH30123.1"/>
    <property type="molecule type" value="Genomic_DNA"/>
</dbReference>
<protein>
    <submittedName>
        <fullName evidence="4">Extracellular solute-binding protein</fullName>
    </submittedName>
</protein>
<keyword evidence="2" id="KW-0813">Transport</keyword>
<comment type="similarity">
    <text evidence="1">Belongs to the bacterial solute-binding protein 1 family.</text>
</comment>
<name>A0A8J8MC14_9FIRM</name>
<proteinExistence type="inferred from homology"/>
<dbReference type="InterPro" id="IPR006059">
    <property type="entry name" value="SBP"/>
</dbReference>
<evidence type="ECO:0000313" key="4">
    <source>
        <dbReference type="EMBL" id="QUH30123.1"/>
    </source>
</evidence>